<dbReference type="Proteomes" id="UP001180845">
    <property type="component" value="Unassembled WGS sequence"/>
</dbReference>
<evidence type="ECO:0000313" key="1">
    <source>
        <dbReference type="EMBL" id="MDR7302555.1"/>
    </source>
</evidence>
<dbReference type="EMBL" id="JAVDXW010000001">
    <property type="protein sequence ID" value="MDR7302555.1"/>
    <property type="molecule type" value="Genomic_DNA"/>
</dbReference>
<accession>A0AAE3ZEZ2</accession>
<protein>
    <submittedName>
        <fullName evidence="1">Uncharacterized protein</fullName>
    </submittedName>
</protein>
<keyword evidence="2" id="KW-1185">Reference proteome</keyword>
<comment type="caution">
    <text evidence="1">The sequence shown here is derived from an EMBL/GenBank/DDBJ whole genome shotgun (WGS) entry which is preliminary data.</text>
</comment>
<organism evidence="1 2">
    <name type="scientific">Haloactinomyces albus</name>
    <dbReference type="NCBI Taxonomy" id="1352928"/>
    <lineage>
        <taxon>Bacteria</taxon>
        <taxon>Bacillati</taxon>
        <taxon>Actinomycetota</taxon>
        <taxon>Actinomycetes</taxon>
        <taxon>Actinopolysporales</taxon>
        <taxon>Actinopolysporaceae</taxon>
        <taxon>Haloactinomyces</taxon>
    </lineage>
</organism>
<sequence>MGSAVAWLPEKWVRDANTGVRLLGGHLVIVDV</sequence>
<proteinExistence type="predicted"/>
<reference evidence="1" key="1">
    <citation type="submission" date="2023-07" db="EMBL/GenBank/DDBJ databases">
        <title>Sequencing the genomes of 1000 actinobacteria strains.</title>
        <authorList>
            <person name="Klenk H.-P."/>
        </authorList>
    </citation>
    <scope>NUCLEOTIDE SEQUENCE</scope>
    <source>
        <strain evidence="1">DSM 45977</strain>
    </source>
</reference>
<name>A0AAE3ZEZ2_9ACTN</name>
<gene>
    <name evidence="1" type="ORF">JOF55_002736</name>
</gene>
<evidence type="ECO:0000313" key="2">
    <source>
        <dbReference type="Proteomes" id="UP001180845"/>
    </source>
</evidence>
<dbReference type="AlphaFoldDB" id="A0AAE3ZEZ2"/>